<organism evidence="3 4">
    <name type="scientific">Sphingomonas sabuli</name>
    <dbReference type="NCBI Taxonomy" id="2764186"/>
    <lineage>
        <taxon>Bacteria</taxon>
        <taxon>Pseudomonadati</taxon>
        <taxon>Pseudomonadota</taxon>
        <taxon>Alphaproteobacteria</taxon>
        <taxon>Sphingomonadales</taxon>
        <taxon>Sphingomonadaceae</taxon>
        <taxon>Sphingomonas</taxon>
    </lineage>
</organism>
<evidence type="ECO:0000313" key="3">
    <source>
        <dbReference type="EMBL" id="QNM83167.1"/>
    </source>
</evidence>
<dbReference type="KEGG" id="ssau:H8M03_02065"/>
<proteinExistence type="predicted"/>
<evidence type="ECO:0000256" key="2">
    <source>
        <dbReference type="SAM" id="SignalP"/>
    </source>
</evidence>
<keyword evidence="4" id="KW-1185">Reference proteome</keyword>
<sequence length="89" mass="9036">MKHASLAIAAIASLALAGCGGRDEDQLDESEINAPQAADLNQLSDEAAGVASEAAALEEQAAQLENQVNATTETEAGPETPADENIEGM</sequence>
<name>A0A7G9L3G8_9SPHN</name>
<dbReference type="AlphaFoldDB" id="A0A7G9L3G8"/>
<accession>A0A7G9L3G8</accession>
<feature type="chain" id="PRO_5028894695" description="Secreted protein" evidence="2">
    <location>
        <begin position="18"/>
        <end position="89"/>
    </location>
</feature>
<evidence type="ECO:0000313" key="4">
    <source>
        <dbReference type="Proteomes" id="UP000515861"/>
    </source>
</evidence>
<feature type="region of interest" description="Disordered" evidence="1">
    <location>
        <begin position="66"/>
        <end position="89"/>
    </location>
</feature>
<feature type="compositionally biased region" description="Low complexity" evidence="1">
    <location>
        <begin position="66"/>
        <end position="80"/>
    </location>
</feature>
<dbReference type="Proteomes" id="UP000515861">
    <property type="component" value="Chromosome"/>
</dbReference>
<evidence type="ECO:0000256" key="1">
    <source>
        <dbReference type="SAM" id="MobiDB-lite"/>
    </source>
</evidence>
<dbReference type="RefSeq" id="WP_187480122.1">
    <property type="nucleotide sequence ID" value="NZ_CP060697.1"/>
</dbReference>
<protein>
    <recommendedName>
        <fullName evidence="5">Secreted protein</fullName>
    </recommendedName>
</protein>
<reference evidence="3 4" key="1">
    <citation type="submission" date="2020-08" db="EMBL/GenBank/DDBJ databases">
        <title>Sphingomonas sp. sand1-3 16S ribosomal RNA gene Genome sequencing and assembly.</title>
        <authorList>
            <person name="Kang M."/>
        </authorList>
    </citation>
    <scope>NUCLEOTIDE SEQUENCE [LARGE SCALE GENOMIC DNA]</scope>
    <source>
        <strain evidence="4">sand1-3</strain>
    </source>
</reference>
<feature type="signal peptide" evidence="2">
    <location>
        <begin position="1"/>
        <end position="17"/>
    </location>
</feature>
<keyword evidence="2" id="KW-0732">Signal</keyword>
<dbReference type="PROSITE" id="PS51257">
    <property type="entry name" value="PROKAR_LIPOPROTEIN"/>
    <property type="match status" value="1"/>
</dbReference>
<gene>
    <name evidence="3" type="ORF">H8M03_02065</name>
</gene>
<evidence type="ECO:0008006" key="5">
    <source>
        <dbReference type="Google" id="ProtNLM"/>
    </source>
</evidence>
<dbReference type="EMBL" id="CP060697">
    <property type="protein sequence ID" value="QNM83167.1"/>
    <property type="molecule type" value="Genomic_DNA"/>
</dbReference>